<dbReference type="Pfam" id="PF00071">
    <property type="entry name" value="Ras"/>
    <property type="match status" value="1"/>
</dbReference>
<sequence length="177" mass="19815">MEGTFKKETNTIGAHFSLRQWGSYNIAIWDTAGEEKFCGLSAFYCRGAGAAIFAYDVTSEDSFHTLRARFKTLLQDADKDCLVVVVATKVDLLPSHARAVSQDDALILTRELNSAPLEQLPYFETSSLNGQNVVKVFEYIFNQKLSHQNLEEQNRTVRSSTVDLRSSSRSSSSKCRC</sequence>
<evidence type="ECO:0000256" key="2">
    <source>
        <dbReference type="ARBA" id="ARBA00022741"/>
    </source>
</evidence>
<dbReference type="EMBL" id="JAODUO010000525">
    <property type="protein sequence ID" value="KAK2178875.1"/>
    <property type="molecule type" value="Genomic_DNA"/>
</dbReference>
<dbReference type="SMART" id="SM00174">
    <property type="entry name" value="RHO"/>
    <property type="match status" value="1"/>
</dbReference>
<dbReference type="GO" id="GO:0005525">
    <property type="term" value="F:GTP binding"/>
    <property type="evidence" value="ECO:0007669"/>
    <property type="project" value="InterPro"/>
</dbReference>
<comment type="caution">
    <text evidence="4">The sequence shown here is derived from an EMBL/GenBank/DDBJ whole genome shotgun (WGS) entry which is preliminary data.</text>
</comment>
<evidence type="ECO:0000313" key="5">
    <source>
        <dbReference type="Proteomes" id="UP001209878"/>
    </source>
</evidence>
<evidence type="ECO:0008006" key="6">
    <source>
        <dbReference type="Google" id="ProtNLM"/>
    </source>
</evidence>
<evidence type="ECO:0000256" key="3">
    <source>
        <dbReference type="SAM" id="MobiDB-lite"/>
    </source>
</evidence>
<keyword evidence="5" id="KW-1185">Reference proteome</keyword>
<dbReference type="PROSITE" id="PS51421">
    <property type="entry name" value="RAS"/>
    <property type="match status" value="1"/>
</dbReference>
<dbReference type="SMART" id="SM00175">
    <property type="entry name" value="RAB"/>
    <property type="match status" value="1"/>
</dbReference>
<dbReference type="GO" id="GO:0003924">
    <property type="term" value="F:GTPase activity"/>
    <property type="evidence" value="ECO:0007669"/>
    <property type="project" value="InterPro"/>
</dbReference>
<dbReference type="PANTHER" id="PTHR47978">
    <property type="match status" value="1"/>
</dbReference>
<evidence type="ECO:0000256" key="1">
    <source>
        <dbReference type="ARBA" id="ARBA00006270"/>
    </source>
</evidence>
<accession>A0AAD9KXU6</accession>
<proteinExistence type="inferred from homology"/>
<dbReference type="Gene3D" id="3.40.50.300">
    <property type="entry name" value="P-loop containing nucleotide triphosphate hydrolases"/>
    <property type="match status" value="1"/>
</dbReference>
<gene>
    <name evidence="4" type="ORF">NP493_525g00011</name>
</gene>
<dbReference type="PRINTS" id="PR00449">
    <property type="entry name" value="RASTRNSFRMNG"/>
</dbReference>
<dbReference type="InterPro" id="IPR001806">
    <property type="entry name" value="Small_GTPase"/>
</dbReference>
<reference evidence="4" key="1">
    <citation type="journal article" date="2023" name="Mol. Biol. Evol.">
        <title>Third-Generation Sequencing Reveals the Adaptive Role of the Epigenome in Three Deep-Sea Polychaetes.</title>
        <authorList>
            <person name="Perez M."/>
            <person name="Aroh O."/>
            <person name="Sun Y."/>
            <person name="Lan Y."/>
            <person name="Juniper S.K."/>
            <person name="Young C.R."/>
            <person name="Angers B."/>
            <person name="Qian P.Y."/>
        </authorList>
    </citation>
    <scope>NUCLEOTIDE SEQUENCE</scope>
    <source>
        <strain evidence="4">R07B-5</strain>
    </source>
</reference>
<organism evidence="4 5">
    <name type="scientific">Ridgeia piscesae</name>
    <name type="common">Tubeworm</name>
    <dbReference type="NCBI Taxonomy" id="27915"/>
    <lineage>
        <taxon>Eukaryota</taxon>
        <taxon>Metazoa</taxon>
        <taxon>Spiralia</taxon>
        <taxon>Lophotrochozoa</taxon>
        <taxon>Annelida</taxon>
        <taxon>Polychaeta</taxon>
        <taxon>Sedentaria</taxon>
        <taxon>Canalipalpata</taxon>
        <taxon>Sabellida</taxon>
        <taxon>Siboglinidae</taxon>
        <taxon>Ridgeia</taxon>
    </lineage>
</organism>
<feature type="region of interest" description="Disordered" evidence="3">
    <location>
        <begin position="157"/>
        <end position="177"/>
    </location>
</feature>
<keyword evidence="2" id="KW-0547">Nucleotide-binding</keyword>
<evidence type="ECO:0000313" key="4">
    <source>
        <dbReference type="EMBL" id="KAK2178875.1"/>
    </source>
</evidence>
<protein>
    <recommendedName>
        <fullName evidence="6">Ras-related protein Rab-20</fullName>
    </recommendedName>
</protein>
<comment type="similarity">
    <text evidence="1">Belongs to the small GTPase superfamily. Rab family.</text>
</comment>
<dbReference type="Proteomes" id="UP001209878">
    <property type="component" value="Unassembled WGS sequence"/>
</dbReference>
<dbReference type="SMART" id="SM00173">
    <property type="entry name" value="RAS"/>
    <property type="match status" value="1"/>
</dbReference>
<dbReference type="InterPro" id="IPR027417">
    <property type="entry name" value="P-loop_NTPase"/>
</dbReference>
<name>A0AAD9KXU6_RIDPI</name>
<dbReference type="SUPFAM" id="SSF52540">
    <property type="entry name" value="P-loop containing nucleoside triphosphate hydrolases"/>
    <property type="match status" value="1"/>
</dbReference>
<dbReference type="AlphaFoldDB" id="A0AAD9KXU6"/>
<dbReference type="PROSITE" id="PS51419">
    <property type="entry name" value="RAB"/>
    <property type="match status" value="1"/>
</dbReference>